<protein>
    <recommendedName>
        <fullName evidence="4 7">Signal peptidase I</fullName>
        <ecNumber evidence="4 7">3.4.21.89</ecNumber>
    </recommendedName>
</protein>
<reference evidence="10 11" key="1">
    <citation type="submission" date="2018-10" db="EMBL/GenBank/DDBJ databases">
        <title>Genomic Encyclopedia of Archaeal and Bacterial Type Strains, Phase II (KMG-II): from individual species to whole genera.</title>
        <authorList>
            <person name="Goeker M."/>
        </authorList>
    </citation>
    <scope>NUCLEOTIDE SEQUENCE [LARGE SCALE GENOMIC DNA]</scope>
    <source>
        <strain evidence="10 11">RP-AC37</strain>
    </source>
</reference>
<accession>A0A420XRB9</accession>
<dbReference type="GO" id="GO:0004252">
    <property type="term" value="F:serine-type endopeptidase activity"/>
    <property type="evidence" value="ECO:0007669"/>
    <property type="project" value="InterPro"/>
</dbReference>
<dbReference type="RefSeq" id="WP_231121509.1">
    <property type="nucleotide sequence ID" value="NZ_RBWV01000010.1"/>
</dbReference>
<keyword evidence="7" id="KW-1133">Transmembrane helix</keyword>
<dbReference type="InterPro" id="IPR019758">
    <property type="entry name" value="Pept_S26A_signal_pept_1_CS"/>
</dbReference>
<dbReference type="EC" id="3.4.21.89" evidence="4 7"/>
<dbReference type="FunCoup" id="A0A420XRB9">
    <property type="interactions" value="125"/>
</dbReference>
<feature type="compositionally biased region" description="Basic and acidic residues" evidence="8">
    <location>
        <begin position="13"/>
        <end position="22"/>
    </location>
</feature>
<dbReference type="InterPro" id="IPR000223">
    <property type="entry name" value="Pept_S26A_signal_pept_1"/>
</dbReference>
<dbReference type="Proteomes" id="UP000281955">
    <property type="component" value="Unassembled WGS sequence"/>
</dbReference>
<dbReference type="Gene3D" id="2.10.109.10">
    <property type="entry name" value="Umud Fragment, subunit A"/>
    <property type="match status" value="1"/>
</dbReference>
<dbReference type="AlphaFoldDB" id="A0A420XRB9"/>
<feature type="active site" evidence="6">
    <location>
        <position position="177"/>
    </location>
</feature>
<dbReference type="InterPro" id="IPR036286">
    <property type="entry name" value="LexA/Signal_pep-like_sf"/>
</dbReference>
<dbReference type="PROSITE" id="PS00761">
    <property type="entry name" value="SPASE_I_3"/>
    <property type="match status" value="1"/>
</dbReference>
<dbReference type="PANTHER" id="PTHR43390:SF1">
    <property type="entry name" value="CHLOROPLAST PROCESSING PEPTIDASE"/>
    <property type="match status" value="1"/>
</dbReference>
<keyword evidence="5 7" id="KW-0378">Hydrolase</keyword>
<evidence type="ECO:0000313" key="10">
    <source>
        <dbReference type="EMBL" id="RKS77351.1"/>
    </source>
</evidence>
<evidence type="ECO:0000256" key="6">
    <source>
        <dbReference type="PIRSR" id="PIRSR600223-1"/>
    </source>
</evidence>
<dbReference type="PANTHER" id="PTHR43390">
    <property type="entry name" value="SIGNAL PEPTIDASE I"/>
    <property type="match status" value="1"/>
</dbReference>
<evidence type="ECO:0000256" key="7">
    <source>
        <dbReference type="RuleBase" id="RU362042"/>
    </source>
</evidence>
<dbReference type="GO" id="GO:0005886">
    <property type="term" value="C:plasma membrane"/>
    <property type="evidence" value="ECO:0007669"/>
    <property type="project" value="UniProtKB-SubCell"/>
</dbReference>
<comment type="subcellular location">
    <subcellularLocation>
        <location evidence="2">Cell membrane</location>
        <topology evidence="2">Single-pass type II membrane protein</topology>
    </subcellularLocation>
    <subcellularLocation>
        <location evidence="7">Membrane</location>
        <topology evidence="7">Single-pass type II membrane protein</topology>
    </subcellularLocation>
</comment>
<evidence type="ECO:0000256" key="3">
    <source>
        <dbReference type="ARBA" id="ARBA00009370"/>
    </source>
</evidence>
<feature type="active site" evidence="6">
    <location>
        <position position="104"/>
    </location>
</feature>
<evidence type="ECO:0000256" key="4">
    <source>
        <dbReference type="ARBA" id="ARBA00013208"/>
    </source>
</evidence>
<evidence type="ECO:0000256" key="8">
    <source>
        <dbReference type="SAM" id="MobiDB-lite"/>
    </source>
</evidence>
<dbReference type="NCBIfam" id="TIGR02227">
    <property type="entry name" value="sigpep_I_bact"/>
    <property type="match status" value="1"/>
</dbReference>
<comment type="caution">
    <text evidence="10">The sequence shown here is derived from an EMBL/GenBank/DDBJ whole genome shotgun (WGS) entry which is preliminary data.</text>
</comment>
<keyword evidence="11" id="KW-1185">Reference proteome</keyword>
<dbReference type="EMBL" id="RBWV01000010">
    <property type="protein sequence ID" value="RKS77351.1"/>
    <property type="molecule type" value="Genomic_DNA"/>
</dbReference>
<sequence>MSTTDPSESAAAEPERVPEDRPAAPVLTSTPGEPAGDAAVGADGPDPSAPAEDADQPHRSHRRRGFLPVVPSWAELPVLVGLALVLAMVVKAFLVQAFYIPSGSMEDTLRVGDRVLVDKVSYRFGDIHRGDIVVFNGVDSFTSEVDVEESGNPVARAVREVGSWVGVAQPSERDFIKRVIGVPGDHVVADGHGKVVVNGVPLEETSYLFPGDAPSDRAFDVTVPAGKLWVMGDHRSESADSREHMGDPGGGYVPEDKVIGKAFVVVWPFGHWDTLGTPKTFHDPASSR</sequence>
<gene>
    <name evidence="10" type="ORF">CLV35_1037</name>
</gene>
<dbReference type="GO" id="GO:0009003">
    <property type="term" value="F:signal peptidase activity"/>
    <property type="evidence" value="ECO:0007669"/>
    <property type="project" value="UniProtKB-EC"/>
</dbReference>
<evidence type="ECO:0000259" key="9">
    <source>
        <dbReference type="Pfam" id="PF10502"/>
    </source>
</evidence>
<evidence type="ECO:0000313" key="11">
    <source>
        <dbReference type="Proteomes" id="UP000281955"/>
    </source>
</evidence>
<evidence type="ECO:0000256" key="1">
    <source>
        <dbReference type="ARBA" id="ARBA00000677"/>
    </source>
</evidence>
<dbReference type="CDD" id="cd06530">
    <property type="entry name" value="S26_SPase_I"/>
    <property type="match status" value="1"/>
</dbReference>
<feature type="transmembrane region" description="Helical" evidence="7">
    <location>
        <begin position="76"/>
        <end position="100"/>
    </location>
</feature>
<feature type="compositionally biased region" description="Low complexity" evidence="8">
    <location>
        <begin position="31"/>
        <end position="51"/>
    </location>
</feature>
<keyword evidence="7" id="KW-0472">Membrane</keyword>
<evidence type="ECO:0000256" key="2">
    <source>
        <dbReference type="ARBA" id="ARBA00004401"/>
    </source>
</evidence>
<dbReference type="Pfam" id="PF10502">
    <property type="entry name" value="Peptidase_S26"/>
    <property type="match status" value="1"/>
</dbReference>
<keyword evidence="7" id="KW-0645">Protease</keyword>
<feature type="domain" description="Peptidase S26" evidence="9">
    <location>
        <begin position="75"/>
        <end position="267"/>
    </location>
</feature>
<evidence type="ECO:0000256" key="5">
    <source>
        <dbReference type="ARBA" id="ARBA00022801"/>
    </source>
</evidence>
<feature type="region of interest" description="Disordered" evidence="8">
    <location>
        <begin position="1"/>
        <end position="62"/>
    </location>
</feature>
<organism evidence="10 11">
    <name type="scientific">Motilibacter peucedani</name>
    <dbReference type="NCBI Taxonomy" id="598650"/>
    <lineage>
        <taxon>Bacteria</taxon>
        <taxon>Bacillati</taxon>
        <taxon>Actinomycetota</taxon>
        <taxon>Actinomycetes</taxon>
        <taxon>Motilibacterales</taxon>
        <taxon>Motilibacteraceae</taxon>
        <taxon>Motilibacter</taxon>
    </lineage>
</organism>
<name>A0A420XRB9_9ACTN</name>
<dbReference type="GO" id="GO:0006465">
    <property type="term" value="P:signal peptide processing"/>
    <property type="evidence" value="ECO:0007669"/>
    <property type="project" value="InterPro"/>
</dbReference>
<proteinExistence type="inferred from homology"/>
<comment type="similarity">
    <text evidence="3 7">Belongs to the peptidase S26 family.</text>
</comment>
<dbReference type="SUPFAM" id="SSF51306">
    <property type="entry name" value="LexA/Signal peptidase"/>
    <property type="match status" value="1"/>
</dbReference>
<dbReference type="InterPro" id="IPR019533">
    <property type="entry name" value="Peptidase_S26"/>
</dbReference>
<keyword evidence="7" id="KW-0812">Transmembrane</keyword>
<dbReference type="PRINTS" id="PR00727">
    <property type="entry name" value="LEADERPTASE"/>
</dbReference>
<dbReference type="InParanoid" id="A0A420XRB9"/>
<comment type="catalytic activity">
    <reaction evidence="1 7">
        <text>Cleavage of hydrophobic, N-terminal signal or leader sequences from secreted and periplasmic proteins.</text>
        <dbReference type="EC" id="3.4.21.89"/>
    </reaction>
</comment>